<feature type="signal peptide" evidence="1">
    <location>
        <begin position="1"/>
        <end position="19"/>
    </location>
</feature>
<reference evidence="2 3" key="1">
    <citation type="submission" date="2020-06" db="EMBL/GenBank/DDBJ databases">
        <authorList>
            <consortium name="Wellcome Sanger Institute Data Sharing"/>
        </authorList>
    </citation>
    <scope>NUCLEOTIDE SEQUENCE [LARGE SCALE GENOMIC DNA]</scope>
</reference>
<dbReference type="GeneTree" id="ENSGT00390000016768"/>
<dbReference type="PANTHER" id="PTHR13147:SF5">
    <property type="entry name" value="FOUR-JOINTED BOX PROTEIN 1"/>
    <property type="match status" value="1"/>
</dbReference>
<dbReference type="Proteomes" id="UP000694580">
    <property type="component" value="Chromosome 17"/>
</dbReference>
<evidence type="ECO:0000313" key="3">
    <source>
        <dbReference type="Proteomes" id="UP000694580"/>
    </source>
</evidence>
<proteinExistence type="predicted"/>
<dbReference type="PRINTS" id="PR02072">
    <property type="entry name" value="4JOINTEDBOX1"/>
</dbReference>
<dbReference type="PANTHER" id="PTHR13147">
    <property type="entry name" value="FOUR-JOINTED BOX PROTEIN 1"/>
    <property type="match status" value="1"/>
</dbReference>
<gene>
    <name evidence="2" type="primary">FJX1</name>
</gene>
<dbReference type="GO" id="GO:0007267">
    <property type="term" value="P:cell-cell signaling"/>
    <property type="evidence" value="ECO:0007669"/>
    <property type="project" value="TreeGrafter"/>
</dbReference>
<sequence>MRAASSNLLALVFLCTCSGALYVWSRLEERLERHRRGPPPPPDSVPELPAKTFRALLAVPPARSALFNATGGNRPEARPFPRTLGEITEDGVYWSGRLESFLPPGFGEDHGRAWRRRARSSPVVSLEPGCGRVSNQLATFSDGSRACVRYGIDPDQVQGEALSYYLAALLGISNLPPLALSLVGGAGQQWAAVRRRVEGLQWSGRAVVSLTEWVANLTAVATPALLRPESRGLNARQADLENQTAAGLLRLVQWSDLILFDYLTANFDRLASNLFSLQWDAAAMRRDTSNLLQAPGARLVFLDNEAGLVHGYRVLDAWERYHRATLASVCLFRRATARRVAELHRAGDARARLLELYRRREPLHAALGFLSDAQARTLQRRIGALHGHIADCRAKYGRDAGGGV</sequence>
<evidence type="ECO:0000256" key="1">
    <source>
        <dbReference type="SAM" id="SignalP"/>
    </source>
</evidence>
<name>A0AAY4B597_9TELE</name>
<feature type="chain" id="PRO_5044227281" description="Four-jointed box protein 1" evidence="1">
    <location>
        <begin position="20"/>
        <end position="404"/>
    </location>
</feature>
<reference evidence="2" key="3">
    <citation type="submission" date="2025-09" db="UniProtKB">
        <authorList>
            <consortium name="Ensembl"/>
        </authorList>
    </citation>
    <scope>IDENTIFICATION</scope>
</reference>
<dbReference type="InterPro" id="IPR024868">
    <property type="entry name" value="FJX1/FJ"/>
</dbReference>
<accession>A0AAY4B597</accession>
<organism evidence="2 3">
    <name type="scientific">Denticeps clupeoides</name>
    <name type="common">denticle herring</name>
    <dbReference type="NCBI Taxonomy" id="299321"/>
    <lineage>
        <taxon>Eukaryota</taxon>
        <taxon>Metazoa</taxon>
        <taxon>Chordata</taxon>
        <taxon>Craniata</taxon>
        <taxon>Vertebrata</taxon>
        <taxon>Euteleostomi</taxon>
        <taxon>Actinopterygii</taxon>
        <taxon>Neopterygii</taxon>
        <taxon>Teleostei</taxon>
        <taxon>Clupei</taxon>
        <taxon>Clupeiformes</taxon>
        <taxon>Denticipitoidei</taxon>
        <taxon>Denticipitidae</taxon>
        <taxon>Denticeps</taxon>
    </lineage>
</organism>
<evidence type="ECO:0008006" key="4">
    <source>
        <dbReference type="Google" id="ProtNLM"/>
    </source>
</evidence>
<evidence type="ECO:0000313" key="2">
    <source>
        <dbReference type="Ensembl" id="ENSDCDP00010015930.1"/>
    </source>
</evidence>
<reference evidence="2" key="2">
    <citation type="submission" date="2025-08" db="UniProtKB">
        <authorList>
            <consortium name="Ensembl"/>
        </authorList>
    </citation>
    <scope>IDENTIFICATION</scope>
</reference>
<keyword evidence="3" id="KW-1185">Reference proteome</keyword>
<dbReference type="AlphaFoldDB" id="A0AAY4B597"/>
<dbReference type="GeneID" id="114767127"/>
<protein>
    <recommendedName>
        <fullName evidence="4">Four-jointed box protein 1</fullName>
    </recommendedName>
</protein>
<dbReference type="GO" id="GO:0005615">
    <property type="term" value="C:extracellular space"/>
    <property type="evidence" value="ECO:0007669"/>
    <property type="project" value="TreeGrafter"/>
</dbReference>
<keyword evidence="1" id="KW-0732">Signal</keyword>
<dbReference type="RefSeq" id="XP_028814517.1">
    <property type="nucleotide sequence ID" value="XM_028958684.1"/>
</dbReference>
<dbReference type="Ensembl" id="ENSDCDT00010016896.1">
    <property type="protein sequence ID" value="ENSDCDP00010015930.1"/>
    <property type="gene ID" value="ENSDCDG00010007336.1"/>
</dbReference>